<dbReference type="CDD" id="cd01612">
    <property type="entry name" value="Ubl_ATG12"/>
    <property type="match status" value="1"/>
</dbReference>
<evidence type="ECO:0000256" key="3">
    <source>
        <dbReference type="ARBA" id="ARBA00015875"/>
    </source>
</evidence>
<evidence type="ECO:0000256" key="5">
    <source>
        <dbReference type="ARBA" id="ARBA00022786"/>
    </source>
</evidence>
<dbReference type="EMBL" id="KZ819634">
    <property type="protein sequence ID" value="PWN93493.1"/>
    <property type="molecule type" value="Genomic_DNA"/>
</dbReference>
<dbReference type="InterPro" id="IPR007242">
    <property type="entry name" value="Atg12"/>
</dbReference>
<dbReference type="GO" id="GO:0034274">
    <property type="term" value="C:Atg12-Atg5-Atg16 complex"/>
    <property type="evidence" value="ECO:0007669"/>
    <property type="project" value="TreeGrafter"/>
</dbReference>
<dbReference type="Proteomes" id="UP000245768">
    <property type="component" value="Unassembled WGS sequence"/>
</dbReference>
<organism evidence="10 11">
    <name type="scientific">Acaromyces ingoldii</name>
    <dbReference type="NCBI Taxonomy" id="215250"/>
    <lineage>
        <taxon>Eukaryota</taxon>
        <taxon>Fungi</taxon>
        <taxon>Dikarya</taxon>
        <taxon>Basidiomycota</taxon>
        <taxon>Ustilaginomycotina</taxon>
        <taxon>Exobasidiomycetes</taxon>
        <taxon>Exobasidiales</taxon>
        <taxon>Cryptobasidiaceae</taxon>
        <taxon>Acaromyces</taxon>
    </lineage>
</organism>
<dbReference type="GO" id="GO:0019776">
    <property type="term" value="F:Atg8-family ligase activity"/>
    <property type="evidence" value="ECO:0007669"/>
    <property type="project" value="TreeGrafter"/>
</dbReference>
<feature type="compositionally biased region" description="Low complexity" evidence="9">
    <location>
        <begin position="1"/>
        <end position="21"/>
    </location>
</feature>
<evidence type="ECO:0000256" key="9">
    <source>
        <dbReference type="SAM" id="MobiDB-lite"/>
    </source>
</evidence>
<evidence type="ECO:0000256" key="1">
    <source>
        <dbReference type="ARBA" id="ARBA00007778"/>
    </source>
</evidence>
<dbReference type="GO" id="GO:0000421">
    <property type="term" value="C:autophagosome membrane"/>
    <property type="evidence" value="ECO:0007669"/>
    <property type="project" value="TreeGrafter"/>
</dbReference>
<feature type="region of interest" description="Disordered" evidence="9">
    <location>
        <begin position="1"/>
        <end position="64"/>
    </location>
</feature>
<comment type="subunit">
    <text evidence="2 8">Forms a conjugate with ATG5.</text>
</comment>
<dbReference type="InterPro" id="IPR029071">
    <property type="entry name" value="Ubiquitin-like_domsf"/>
</dbReference>
<dbReference type="PANTHER" id="PTHR13385:SF0">
    <property type="entry name" value="UBIQUITIN-LIKE PROTEIN ATG12"/>
    <property type="match status" value="1"/>
</dbReference>
<feature type="compositionally biased region" description="Polar residues" evidence="9">
    <location>
        <begin position="29"/>
        <end position="48"/>
    </location>
</feature>
<sequence>MSESASPVPAPSAAAGSALSAGNGGSPSVITSAIGTPSLSTAASNNHGSGVASPPPSSGHRHPYSAASLSALEVYKKRDPSKIVIRFKAIGSAPQMKNNYFRITSFNRFQAVIQFLRKELGMKQSDALFTYINSSFSPAPDDSVGNLFRCFGTEGHLIVNYSLQAAWG</sequence>
<dbReference type="GO" id="GO:0015031">
    <property type="term" value="P:protein transport"/>
    <property type="evidence" value="ECO:0007669"/>
    <property type="project" value="UniProtKB-KW"/>
</dbReference>
<comment type="similarity">
    <text evidence="1 8">Belongs to the ATG12 family.</text>
</comment>
<evidence type="ECO:0000256" key="4">
    <source>
        <dbReference type="ARBA" id="ARBA00022499"/>
    </source>
</evidence>
<proteinExistence type="inferred from homology"/>
<evidence type="ECO:0000313" key="10">
    <source>
        <dbReference type="EMBL" id="PWN93493.1"/>
    </source>
</evidence>
<dbReference type="GO" id="GO:0034727">
    <property type="term" value="P:piecemeal microautophagy of the nucleus"/>
    <property type="evidence" value="ECO:0007669"/>
    <property type="project" value="TreeGrafter"/>
</dbReference>
<keyword evidence="8" id="KW-0813">Transport</keyword>
<dbReference type="GO" id="GO:0097352">
    <property type="term" value="P:autophagosome maturation"/>
    <property type="evidence" value="ECO:0007669"/>
    <property type="project" value="TreeGrafter"/>
</dbReference>
<evidence type="ECO:0000256" key="8">
    <source>
        <dbReference type="RuleBase" id="RU361201"/>
    </source>
</evidence>
<dbReference type="FunCoup" id="A0A316YZM8">
    <property type="interactions" value="189"/>
</dbReference>
<dbReference type="PANTHER" id="PTHR13385">
    <property type="entry name" value="AUTOPHAGY PROTEIN 12"/>
    <property type="match status" value="1"/>
</dbReference>
<evidence type="ECO:0000313" key="11">
    <source>
        <dbReference type="Proteomes" id="UP000245768"/>
    </source>
</evidence>
<evidence type="ECO:0000256" key="7">
    <source>
        <dbReference type="ARBA" id="ARBA00025360"/>
    </source>
</evidence>
<keyword evidence="6 8" id="KW-0072">Autophagy</keyword>
<dbReference type="GO" id="GO:0000045">
    <property type="term" value="P:autophagosome assembly"/>
    <property type="evidence" value="ECO:0007669"/>
    <property type="project" value="InterPro"/>
</dbReference>
<dbReference type="SUPFAM" id="SSF54236">
    <property type="entry name" value="Ubiquitin-like"/>
    <property type="match status" value="1"/>
</dbReference>
<dbReference type="Pfam" id="PF04110">
    <property type="entry name" value="APG12"/>
    <property type="match status" value="1"/>
</dbReference>
<dbReference type="GO" id="GO:0061723">
    <property type="term" value="P:glycophagy"/>
    <property type="evidence" value="ECO:0007669"/>
    <property type="project" value="TreeGrafter"/>
</dbReference>
<comment type="function">
    <text evidence="7">Ubiquitin-like protein involved in cytoplasm to vacuole transport (Cvt), autophagy vesicles formation, mitophagy, and nucleophagy. Conjugation with ATG5 through a ubiquitin-like conjugating system involving also ATG7 as an E1-like activating enzyme and ATG10 as an E2-like conjugating enzyme, is essential for its function. The ATG12-ATG5 conjugate functions as an E3-like enzyme which is required for lipidation of ATG8 and ATG8 association to the vesicle membranes.</text>
</comment>
<keyword evidence="8" id="KW-0472">Membrane</keyword>
<reference evidence="10 11" key="1">
    <citation type="journal article" date="2018" name="Mol. Biol. Evol.">
        <title>Broad Genomic Sampling Reveals a Smut Pathogenic Ancestry of the Fungal Clade Ustilaginomycotina.</title>
        <authorList>
            <person name="Kijpornyongpan T."/>
            <person name="Mondo S.J."/>
            <person name="Barry K."/>
            <person name="Sandor L."/>
            <person name="Lee J."/>
            <person name="Lipzen A."/>
            <person name="Pangilinan J."/>
            <person name="LaButti K."/>
            <person name="Hainaut M."/>
            <person name="Henrissat B."/>
            <person name="Grigoriev I.V."/>
            <person name="Spatafora J.W."/>
            <person name="Aime M.C."/>
        </authorList>
    </citation>
    <scope>NUCLEOTIDE SEQUENCE [LARGE SCALE GENOMIC DNA]</scope>
    <source>
        <strain evidence="10 11">MCA 4198</strain>
    </source>
</reference>
<accession>A0A316YZM8</accession>
<dbReference type="Gene3D" id="3.10.20.90">
    <property type="entry name" value="Phosphatidylinositol 3-kinase Catalytic Subunit, Chain A, domain 1"/>
    <property type="match status" value="1"/>
</dbReference>
<name>A0A316YZM8_9BASI</name>
<keyword evidence="4 8" id="KW-1017">Isopeptide bond</keyword>
<evidence type="ECO:0000256" key="2">
    <source>
        <dbReference type="ARBA" id="ARBA00011288"/>
    </source>
</evidence>
<keyword evidence="11" id="KW-1185">Reference proteome</keyword>
<keyword evidence="5 8" id="KW-0833">Ubl conjugation pathway</keyword>
<protein>
    <recommendedName>
        <fullName evidence="3 8">Ubiquitin-like protein ATG12</fullName>
    </recommendedName>
</protein>
<evidence type="ECO:0000256" key="6">
    <source>
        <dbReference type="ARBA" id="ARBA00023006"/>
    </source>
</evidence>
<dbReference type="GO" id="GO:0034045">
    <property type="term" value="C:phagophore assembly site membrane"/>
    <property type="evidence" value="ECO:0007669"/>
    <property type="project" value="UniProtKB-SubCell"/>
</dbReference>
<keyword evidence="8" id="KW-0653">Protein transport</keyword>
<dbReference type="FunFam" id="3.10.20.90:FF:000150">
    <property type="entry name" value="Ubiquitin-like protein ATG12"/>
    <property type="match status" value="1"/>
</dbReference>
<dbReference type="OrthoDB" id="10003551at2759"/>
<dbReference type="RefSeq" id="XP_025380691.1">
    <property type="nucleotide sequence ID" value="XM_025518643.1"/>
</dbReference>
<dbReference type="InParanoid" id="A0A316YZM8"/>
<dbReference type="GeneID" id="37040559"/>
<dbReference type="GO" id="GO:0000422">
    <property type="term" value="P:autophagy of mitochondrion"/>
    <property type="evidence" value="ECO:0007669"/>
    <property type="project" value="TreeGrafter"/>
</dbReference>
<dbReference type="AlphaFoldDB" id="A0A316YZM8"/>
<dbReference type="STRING" id="215250.A0A316YZM8"/>
<comment type="subcellular location">
    <subcellularLocation>
        <location evidence="8">Preautophagosomal structure membrane</location>
        <topology evidence="8">Peripheral membrane protein</topology>
    </subcellularLocation>
</comment>
<gene>
    <name evidence="10" type="ORF">FA10DRAFT_225365</name>
</gene>